<dbReference type="RefSeq" id="WP_229786096.1">
    <property type="nucleotide sequence ID" value="NZ_BMXU01000001.1"/>
</dbReference>
<reference evidence="7" key="1">
    <citation type="journal article" date="2019" name="Int. J. Syst. Evol. Microbiol.">
        <title>The Global Catalogue of Microorganisms (GCM) 10K type strain sequencing project: providing services to taxonomists for standard genome sequencing and annotation.</title>
        <authorList>
            <consortium name="The Broad Institute Genomics Platform"/>
            <consortium name="The Broad Institute Genome Sequencing Center for Infectious Disease"/>
            <person name="Wu L."/>
            <person name="Ma J."/>
        </authorList>
    </citation>
    <scope>NUCLEOTIDE SEQUENCE [LARGE SCALE GENOMIC DNA]</scope>
    <source>
        <strain evidence="7">KCTC 22245</strain>
    </source>
</reference>
<evidence type="ECO:0000259" key="5">
    <source>
        <dbReference type="Pfam" id="PF01212"/>
    </source>
</evidence>
<keyword evidence="4" id="KW-0663">Pyridoxal phosphate</keyword>
<dbReference type="EMBL" id="JBHRVA010000002">
    <property type="protein sequence ID" value="MFC3301972.1"/>
    <property type="molecule type" value="Genomic_DNA"/>
</dbReference>
<comment type="similarity">
    <text evidence="2">Belongs to the threonine aldolase family.</text>
</comment>
<dbReference type="InterPro" id="IPR015424">
    <property type="entry name" value="PyrdxlP-dep_Trfase"/>
</dbReference>
<proteinExistence type="inferred from homology"/>
<evidence type="ECO:0000256" key="1">
    <source>
        <dbReference type="ARBA" id="ARBA00001933"/>
    </source>
</evidence>
<evidence type="ECO:0000313" key="6">
    <source>
        <dbReference type="EMBL" id="MFC3301972.1"/>
    </source>
</evidence>
<sequence length="343" mass="36903">MLFTSDNWGGVHPEIMAAIAAADGGFAPAYGNDELTDRVRKLFAEIFEKEAALAFVPTGSAANGIALSLLTQPFGATICHEHAHILIDECGAPEFYTGGAKVIPAAGAFGKLTPESVREAMAPYDPPMAHRVKPSVLSLTQATEWGTVYTSVEIRALRDVADQYGMKMHMDGARFAGAVNASGATPAELTWKAGVDILSLGATKNGCLQAEAVVVFDTGLAEELTYRCKRAGLGTSKQRFFSAQWPAYFGGGLWLSLAEEARAKCAEVADIFAATDDCEVLVEPQINELFVRMPHDRAKSLRDAGAEFYDWVQPGDPYAGEARRFVTSWETTGEQVEALKRAL</sequence>
<keyword evidence="7" id="KW-1185">Reference proteome</keyword>
<dbReference type="Gene3D" id="3.40.640.10">
    <property type="entry name" value="Type I PLP-dependent aspartate aminotransferase-like (Major domain)"/>
    <property type="match status" value="1"/>
</dbReference>
<evidence type="ECO:0000256" key="2">
    <source>
        <dbReference type="ARBA" id="ARBA00006966"/>
    </source>
</evidence>
<evidence type="ECO:0000256" key="4">
    <source>
        <dbReference type="ARBA" id="ARBA00022898"/>
    </source>
</evidence>
<dbReference type="InterPro" id="IPR001597">
    <property type="entry name" value="ArAA_b-elim_lyase/Thr_aldolase"/>
</dbReference>
<dbReference type="InterPro" id="IPR015421">
    <property type="entry name" value="PyrdxlP-dep_Trfase_major"/>
</dbReference>
<evidence type="ECO:0000256" key="3">
    <source>
        <dbReference type="ARBA" id="ARBA00011881"/>
    </source>
</evidence>
<comment type="subunit">
    <text evidence="3">Homotetramer.</text>
</comment>
<dbReference type="SUPFAM" id="SSF53383">
    <property type="entry name" value="PLP-dependent transferases"/>
    <property type="match status" value="1"/>
</dbReference>
<evidence type="ECO:0000313" key="7">
    <source>
        <dbReference type="Proteomes" id="UP001595607"/>
    </source>
</evidence>
<comment type="caution">
    <text evidence="6">The sequence shown here is derived from an EMBL/GenBank/DDBJ whole genome shotgun (WGS) entry which is preliminary data.</text>
</comment>
<comment type="cofactor">
    <cofactor evidence="1">
        <name>pyridoxal 5'-phosphate</name>
        <dbReference type="ChEBI" id="CHEBI:597326"/>
    </cofactor>
</comment>
<feature type="domain" description="Aromatic amino acid beta-eliminating lyase/threonine aldolase" evidence="5">
    <location>
        <begin position="3"/>
        <end position="248"/>
    </location>
</feature>
<organism evidence="6 7">
    <name type="scientific">Parvularcula lutaonensis</name>
    <dbReference type="NCBI Taxonomy" id="491923"/>
    <lineage>
        <taxon>Bacteria</taxon>
        <taxon>Pseudomonadati</taxon>
        <taxon>Pseudomonadota</taxon>
        <taxon>Alphaproteobacteria</taxon>
        <taxon>Parvularculales</taxon>
        <taxon>Parvularculaceae</taxon>
        <taxon>Parvularcula</taxon>
    </lineage>
</organism>
<dbReference type="PANTHER" id="PTHR48097:SF5">
    <property type="entry name" value="LOW SPECIFICITY L-THREONINE ALDOLASE"/>
    <property type="match status" value="1"/>
</dbReference>
<name>A0ABV7MAM6_9PROT</name>
<accession>A0ABV7MAM6</accession>
<protein>
    <submittedName>
        <fullName evidence="6">Threonine aldolase family protein</fullName>
    </submittedName>
</protein>
<dbReference type="PANTHER" id="PTHR48097">
    <property type="entry name" value="L-THREONINE ALDOLASE-RELATED"/>
    <property type="match status" value="1"/>
</dbReference>
<gene>
    <name evidence="6" type="ORF">ACFONP_04430</name>
</gene>
<dbReference type="Gene3D" id="3.90.1150.10">
    <property type="entry name" value="Aspartate Aminotransferase, domain 1"/>
    <property type="match status" value="1"/>
</dbReference>
<dbReference type="InterPro" id="IPR015422">
    <property type="entry name" value="PyrdxlP-dep_Trfase_small"/>
</dbReference>
<dbReference type="Pfam" id="PF01212">
    <property type="entry name" value="Beta_elim_lyase"/>
    <property type="match status" value="1"/>
</dbReference>
<dbReference type="Proteomes" id="UP001595607">
    <property type="component" value="Unassembled WGS sequence"/>
</dbReference>